<feature type="region of interest" description="Disordered" evidence="9">
    <location>
        <begin position="15"/>
        <end position="66"/>
    </location>
</feature>
<dbReference type="GO" id="GO:0008541">
    <property type="term" value="C:proteasome regulatory particle, lid subcomplex"/>
    <property type="evidence" value="ECO:0007669"/>
    <property type="project" value="TreeGrafter"/>
</dbReference>
<protein>
    <recommendedName>
        <fullName evidence="8">Proteasomal ubiquitin receptor ADRM1 homolog</fullName>
    </recommendedName>
</protein>
<dbReference type="EMBL" id="CH940653">
    <property type="protein sequence ID" value="EDW62495.1"/>
    <property type="molecule type" value="Genomic_DNA"/>
</dbReference>
<evidence type="ECO:0000256" key="8">
    <source>
        <dbReference type="ARBA" id="ARBA00070663"/>
    </source>
</evidence>
<organism evidence="11 12">
    <name type="scientific">Drosophila virilis</name>
    <name type="common">Fruit fly</name>
    <dbReference type="NCBI Taxonomy" id="7244"/>
    <lineage>
        <taxon>Eukaryota</taxon>
        <taxon>Metazoa</taxon>
        <taxon>Ecdysozoa</taxon>
        <taxon>Arthropoda</taxon>
        <taxon>Hexapoda</taxon>
        <taxon>Insecta</taxon>
        <taxon>Pterygota</taxon>
        <taxon>Neoptera</taxon>
        <taxon>Endopterygota</taxon>
        <taxon>Diptera</taxon>
        <taxon>Brachycera</taxon>
        <taxon>Muscomorpha</taxon>
        <taxon>Ephydroidea</taxon>
        <taxon>Drosophilidae</taxon>
        <taxon>Drosophila</taxon>
    </lineage>
</organism>
<dbReference type="GO" id="GO:0070628">
    <property type="term" value="F:proteasome binding"/>
    <property type="evidence" value="ECO:0007669"/>
    <property type="project" value="TreeGrafter"/>
</dbReference>
<dbReference type="GO" id="GO:0061133">
    <property type="term" value="F:endopeptidase activator activity"/>
    <property type="evidence" value="ECO:0007669"/>
    <property type="project" value="TreeGrafter"/>
</dbReference>
<evidence type="ECO:0000313" key="12">
    <source>
        <dbReference type="Proteomes" id="UP000008792"/>
    </source>
</evidence>
<evidence type="ECO:0000256" key="9">
    <source>
        <dbReference type="SAM" id="MobiDB-lite"/>
    </source>
</evidence>
<dbReference type="OrthoDB" id="340431at2759"/>
<dbReference type="PhylomeDB" id="B4M6S8"/>
<dbReference type="InterPro" id="IPR006773">
    <property type="entry name" value="Rpn13/ADRM1"/>
</dbReference>
<dbReference type="InterPro" id="IPR038633">
    <property type="entry name" value="Rpn13/ADRM1_Pru_sf"/>
</dbReference>
<dbReference type="Proteomes" id="UP000008792">
    <property type="component" value="Unassembled WGS sequence"/>
</dbReference>
<evidence type="ECO:0000256" key="4">
    <source>
        <dbReference type="ARBA" id="ARBA00022490"/>
    </source>
</evidence>
<dbReference type="STRING" id="7244.B4M6S8"/>
<accession>B4M6S8</accession>
<keyword evidence="5" id="KW-0647">Proteasome</keyword>
<name>B4M6S8_DROVI</name>
<proteinExistence type="inferred from homology"/>
<reference evidence="11 12" key="1">
    <citation type="journal article" date="2007" name="Nature">
        <title>Evolution of genes and genomes on the Drosophila phylogeny.</title>
        <authorList>
            <consortium name="Drosophila 12 Genomes Consortium"/>
            <person name="Clark A.G."/>
            <person name="Eisen M.B."/>
            <person name="Smith D.R."/>
            <person name="Bergman C.M."/>
            <person name="Oliver B."/>
            <person name="Markow T.A."/>
            <person name="Kaufman T.C."/>
            <person name="Kellis M."/>
            <person name="Gelbart W."/>
            <person name="Iyer V.N."/>
            <person name="Pollard D.A."/>
            <person name="Sackton T.B."/>
            <person name="Larracuente A.M."/>
            <person name="Singh N.D."/>
            <person name="Abad J.P."/>
            <person name="Abt D.N."/>
            <person name="Adryan B."/>
            <person name="Aguade M."/>
            <person name="Akashi H."/>
            <person name="Anderson W.W."/>
            <person name="Aquadro C.F."/>
            <person name="Ardell D.H."/>
            <person name="Arguello R."/>
            <person name="Artieri C.G."/>
            <person name="Barbash D.A."/>
            <person name="Barker D."/>
            <person name="Barsanti P."/>
            <person name="Batterham P."/>
            <person name="Batzoglou S."/>
            <person name="Begun D."/>
            <person name="Bhutkar A."/>
            <person name="Blanco E."/>
            <person name="Bosak S.A."/>
            <person name="Bradley R.K."/>
            <person name="Brand A.D."/>
            <person name="Brent M.R."/>
            <person name="Brooks A.N."/>
            <person name="Brown R.H."/>
            <person name="Butlin R.K."/>
            <person name="Caggese C."/>
            <person name="Calvi B.R."/>
            <person name="Bernardo de Carvalho A."/>
            <person name="Caspi A."/>
            <person name="Castrezana S."/>
            <person name="Celniker S.E."/>
            <person name="Chang J.L."/>
            <person name="Chapple C."/>
            <person name="Chatterji S."/>
            <person name="Chinwalla A."/>
            <person name="Civetta A."/>
            <person name="Clifton S.W."/>
            <person name="Comeron J.M."/>
            <person name="Costello J.C."/>
            <person name="Coyne J.A."/>
            <person name="Daub J."/>
            <person name="David R.G."/>
            <person name="Delcher A.L."/>
            <person name="Delehaunty K."/>
            <person name="Do C.B."/>
            <person name="Ebling H."/>
            <person name="Edwards K."/>
            <person name="Eickbush T."/>
            <person name="Evans J.D."/>
            <person name="Filipski A."/>
            <person name="Findeiss S."/>
            <person name="Freyhult E."/>
            <person name="Fulton L."/>
            <person name="Fulton R."/>
            <person name="Garcia A.C."/>
            <person name="Gardiner A."/>
            <person name="Garfield D.A."/>
            <person name="Garvin B.E."/>
            <person name="Gibson G."/>
            <person name="Gilbert D."/>
            <person name="Gnerre S."/>
            <person name="Godfrey J."/>
            <person name="Good R."/>
            <person name="Gotea V."/>
            <person name="Gravely B."/>
            <person name="Greenberg A.J."/>
            <person name="Griffiths-Jones S."/>
            <person name="Gross S."/>
            <person name="Guigo R."/>
            <person name="Gustafson E.A."/>
            <person name="Haerty W."/>
            <person name="Hahn M.W."/>
            <person name="Halligan D.L."/>
            <person name="Halpern A.L."/>
            <person name="Halter G.M."/>
            <person name="Han M.V."/>
            <person name="Heger A."/>
            <person name="Hillier L."/>
            <person name="Hinrichs A.S."/>
            <person name="Holmes I."/>
            <person name="Hoskins R.A."/>
            <person name="Hubisz M.J."/>
            <person name="Hultmark D."/>
            <person name="Huntley M.A."/>
            <person name="Jaffe D.B."/>
            <person name="Jagadeeshan S."/>
            <person name="Jeck W.R."/>
            <person name="Johnson J."/>
            <person name="Jones C.D."/>
            <person name="Jordan W.C."/>
            <person name="Karpen G.H."/>
            <person name="Kataoka E."/>
            <person name="Keightley P.D."/>
            <person name="Kheradpour P."/>
            <person name="Kirkness E.F."/>
            <person name="Koerich L.B."/>
            <person name="Kristiansen K."/>
            <person name="Kudrna D."/>
            <person name="Kulathinal R.J."/>
            <person name="Kumar S."/>
            <person name="Kwok R."/>
            <person name="Lander E."/>
            <person name="Langley C.H."/>
            <person name="Lapoint R."/>
            <person name="Lazzaro B.P."/>
            <person name="Lee S.J."/>
            <person name="Levesque L."/>
            <person name="Li R."/>
            <person name="Lin C.F."/>
            <person name="Lin M.F."/>
            <person name="Lindblad-Toh K."/>
            <person name="Llopart A."/>
            <person name="Long M."/>
            <person name="Low L."/>
            <person name="Lozovsky E."/>
            <person name="Lu J."/>
            <person name="Luo M."/>
            <person name="Machado C.A."/>
            <person name="Makalowski W."/>
            <person name="Marzo M."/>
            <person name="Matsuda M."/>
            <person name="Matzkin L."/>
            <person name="McAllister B."/>
            <person name="McBride C.S."/>
            <person name="McKernan B."/>
            <person name="McKernan K."/>
            <person name="Mendez-Lago M."/>
            <person name="Minx P."/>
            <person name="Mollenhauer M.U."/>
            <person name="Montooth K."/>
            <person name="Mount S.M."/>
            <person name="Mu X."/>
            <person name="Myers E."/>
            <person name="Negre B."/>
            <person name="Newfeld S."/>
            <person name="Nielsen R."/>
            <person name="Noor M.A."/>
            <person name="O'Grady P."/>
            <person name="Pachter L."/>
            <person name="Papaceit M."/>
            <person name="Parisi M.J."/>
            <person name="Parisi M."/>
            <person name="Parts L."/>
            <person name="Pedersen J.S."/>
            <person name="Pesole G."/>
            <person name="Phillippy A.M."/>
            <person name="Ponting C.P."/>
            <person name="Pop M."/>
            <person name="Porcelli D."/>
            <person name="Powell J.R."/>
            <person name="Prohaska S."/>
            <person name="Pruitt K."/>
            <person name="Puig M."/>
            <person name="Quesneville H."/>
            <person name="Ram K.R."/>
            <person name="Rand D."/>
            <person name="Rasmussen M.D."/>
            <person name="Reed L.K."/>
            <person name="Reenan R."/>
            <person name="Reily A."/>
            <person name="Remington K.A."/>
            <person name="Rieger T.T."/>
            <person name="Ritchie M.G."/>
            <person name="Robin C."/>
            <person name="Rogers Y.H."/>
            <person name="Rohde C."/>
            <person name="Rozas J."/>
            <person name="Rubenfield M.J."/>
            <person name="Ruiz A."/>
            <person name="Russo S."/>
            <person name="Salzberg S.L."/>
            <person name="Sanchez-Gracia A."/>
            <person name="Saranga D.J."/>
            <person name="Sato H."/>
            <person name="Schaeffer S.W."/>
            <person name="Schatz M.C."/>
            <person name="Schlenke T."/>
            <person name="Schwartz R."/>
            <person name="Segarra C."/>
            <person name="Singh R.S."/>
            <person name="Sirot L."/>
            <person name="Sirota M."/>
            <person name="Sisneros N.B."/>
            <person name="Smith C.D."/>
            <person name="Smith T.F."/>
            <person name="Spieth J."/>
            <person name="Stage D.E."/>
            <person name="Stark A."/>
            <person name="Stephan W."/>
            <person name="Strausberg R.L."/>
            <person name="Strempel S."/>
            <person name="Sturgill D."/>
            <person name="Sutton G."/>
            <person name="Sutton G.G."/>
            <person name="Tao W."/>
            <person name="Teichmann S."/>
            <person name="Tobari Y.N."/>
            <person name="Tomimura Y."/>
            <person name="Tsolas J.M."/>
            <person name="Valente V.L."/>
            <person name="Venter E."/>
            <person name="Venter J.C."/>
            <person name="Vicario S."/>
            <person name="Vieira F.G."/>
            <person name="Vilella A.J."/>
            <person name="Villasante A."/>
            <person name="Walenz B."/>
            <person name="Wang J."/>
            <person name="Wasserman M."/>
            <person name="Watts T."/>
            <person name="Wilson D."/>
            <person name="Wilson R.K."/>
            <person name="Wing R.A."/>
            <person name="Wolfner M.F."/>
            <person name="Wong A."/>
            <person name="Wong G.K."/>
            <person name="Wu C.I."/>
            <person name="Wu G."/>
            <person name="Yamamoto D."/>
            <person name="Yang H.P."/>
            <person name="Yang S.P."/>
            <person name="Yorke J.A."/>
            <person name="Yoshida K."/>
            <person name="Zdobnov E."/>
            <person name="Zhang P."/>
            <person name="Zhang Y."/>
            <person name="Zimin A.V."/>
            <person name="Baldwin J."/>
            <person name="Abdouelleil A."/>
            <person name="Abdulkadir J."/>
            <person name="Abebe A."/>
            <person name="Abera B."/>
            <person name="Abreu J."/>
            <person name="Acer S.C."/>
            <person name="Aftuck L."/>
            <person name="Alexander A."/>
            <person name="An P."/>
            <person name="Anderson E."/>
            <person name="Anderson S."/>
            <person name="Arachi H."/>
            <person name="Azer M."/>
            <person name="Bachantsang P."/>
            <person name="Barry A."/>
            <person name="Bayul T."/>
            <person name="Berlin A."/>
            <person name="Bessette D."/>
            <person name="Bloom T."/>
            <person name="Blye J."/>
            <person name="Boguslavskiy L."/>
            <person name="Bonnet C."/>
            <person name="Boukhgalter B."/>
            <person name="Bourzgui I."/>
            <person name="Brown A."/>
            <person name="Cahill P."/>
            <person name="Channer S."/>
            <person name="Cheshatsang Y."/>
            <person name="Chuda L."/>
            <person name="Citroen M."/>
            <person name="Collymore A."/>
            <person name="Cooke P."/>
            <person name="Costello M."/>
            <person name="D'Aco K."/>
            <person name="Daza R."/>
            <person name="De Haan G."/>
            <person name="DeGray S."/>
            <person name="DeMaso C."/>
            <person name="Dhargay N."/>
            <person name="Dooley K."/>
            <person name="Dooley E."/>
            <person name="Doricent M."/>
            <person name="Dorje P."/>
            <person name="Dorjee K."/>
            <person name="Dupes A."/>
            <person name="Elong R."/>
            <person name="Falk J."/>
            <person name="Farina A."/>
            <person name="Faro S."/>
            <person name="Ferguson D."/>
            <person name="Fisher S."/>
            <person name="Foley C.D."/>
            <person name="Franke A."/>
            <person name="Friedrich D."/>
            <person name="Gadbois L."/>
            <person name="Gearin G."/>
            <person name="Gearin C.R."/>
            <person name="Giannoukos G."/>
            <person name="Goode T."/>
            <person name="Graham J."/>
            <person name="Grandbois E."/>
            <person name="Grewal S."/>
            <person name="Gyaltsen K."/>
            <person name="Hafez N."/>
            <person name="Hagos B."/>
            <person name="Hall J."/>
            <person name="Henson C."/>
            <person name="Hollinger A."/>
            <person name="Honan T."/>
            <person name="Huard M.D."/>
            <person name="Hughes L."/>
            <person name="Hurhula B."/>
            <person name="Husby M.E."/>
            <person name="Kamat A."/>
            <person name="Kanga B."/>
            <person name="Kashin S."/>
            <person name="Khazanovich D."/>
            <person name="Kisner P."/>
            <person name="Lance K."/>
            <person name="Lara M."/>
            <person name="Lee W."/>
            <person name="Lennon N."/>
            <person name="Letendre F."/>
            <person name="LeVine R."/>
            <person name="Lipovsky A."/>
            <person name="Liu X."/>
            <person name="Liu J."/>
            <person name="Liu S."/>
            <person name="Lokyitsang T."/>
            <person name="Lokyitsang Y."/>
            <person name="Lubonja R."/>
            <person name="Lui A."/>
            <person name="MacDonald P."/>
            <person name="Magnisalis V."/>
            <person name="Maru K."/>
            <person name="Matthews C."/>
            <person name="McCusker W."/>
            <person name="McDonough S."/>
            <person name="Mehta T."/>
            <person name="Meldrim J."/>
            <person name="Meneus L."/>
            <person name="Mihai O."/>
            <person name="Mihalev A."/>
            <person name="Mihova T."/>
            <person name="Mittelman R."/>
            <person name="Mlenga V."/>
            <person name="Montmayeur A."/>
            <person name="Mulrain L."/>
            <person name="Navidi A."/>
            <person name="Naylor J."/>
            <person name="Negash T."/>
            <person name="Nguyen T."/>
            <person name="Nguyen N."/>
            <person name="Nicol R."/>
            <person name="Norbu C."/>
            <person name="Norbu N."/>
            <person name="Novod N."/>
            <person name="O'Neill B."/>
            <person name="Osman S."/>
            <person name="Markiewicz E."/>
            <person name="Oyono O.L."/>
            <person name="Patti C."/>
            <person name="Phunkhang P."/>
            <person name="Pierre F."/>
            <person name="Priest M."/>
            <person name="Raghuraman S."/>
            <person name="Rege F."/>
            <person name="Reyes R."/>
            <person name="Rise C."/>
            <person name="Rogov P."/>
            <person name="Ross K."/>
            <person name="Ryan E."/>
            <person name="Settipalli S."/>
            <person name="Shea T."/>
            <person name="Sherpa N."/>
            <person name="Shi L."/>
            <person name="Shih D."/>
            <person name="Sparrow T."/>
            <person name="Spaulding J."/>
            <person name="Stalker J."/>
            <person name="Stange-Thomann N."/>
            <person name="Stavropoulos S."/>
            <person name="Stone C."/>
            <person name="Strader C."/>
            <person name="Tesfaye S."/>
            <person name="Thomson T."/>
            <person name="Thoulutsang Y."/>
            <person name="Thoulutsang D."/>
            <person name="Topham K."/>
            <person name="Topping I."/>
            <person name="Tsamla T."/>
            <person name="Vassiliev H."/>
            <person name="Vo A."/>
            <person name="Wangchuk T."/>
            <person name="Wangdi T."/>
            <person name="Weiand M."/>
            <person name="Wilkinson J."/>
            <person name="Wilson A."/>
            <person name="Yadav S."/>
            <person name="Young G."/>
            <person name="Yu Q."/>
            <person name="Zembek L."/>
            <person name="Zhong D."/>
            <person name="Zimmer A."/>
            <person name="Zwirko Z."/>
            <person name="Jaffe D.B."/>
            <person name="Alvarez P."/>
            <person name="Brockman W."/>
            <person name="Butler J."/>
            <person name="Chin C."/>
            <person name="Gnerre S."/>
            <person name="Grabherr M."/>
            <person name="Kleber M."/>
            <person name="Mauceli E."/>
            <person name="MacCallum I."/>
        </authorList>
    </citation>
    <scope>NUCLEOTIDE SEQUENCE [LARGE SCALE GENOMIC DNA]</scope>
    <source>
        <strain evidence="12">Tucson 15010-1051.87</strain>
    </source>
</reference>
<keyword evidence="4" id="KW-0963">Cytoplasm</keyword>
<dbReference type="HOGENOM" id="CLU_1373553_0_0_1"/>
<evidence type="ECO:0000256" key="2">
    <source>
        <dbReference type="ARBA" id="ARBA00004496"/>
    </source>
</evidence>
<evidence type="ECO:0000256" key="5">
    <source>
        <dbReference type="ARBA" id="ARBA00022942"/>
    </source>
</evidence>
<dbReference type="GO" id="GO:0005737">
    <property type="term" value="C:cytoplasm"/>
    <property type="evidence" value="ECO:0007669"/>
    <property type="project" value="UniProtKB-SubCell"/>
</dbReference>
<evidence type="ECO:0000256" key="3">
    <source>
        <dbReference type="ARBA" id="ARBA00009216"/>
    </source>
</evidence>
<dbReference type="GO" id="GO:0005634">
    <property type="term" value="C:nucleus"/>
    <property type="evidence" value="ECO:0007669"/>
    <property type="project" value="UniProtKB-SubCell"/>
</dbReference>
<gene>
    <name evidence="11" type="primary">Dvir\GJ16842</name>
    <name evidence="11" type="ORF">Dvir_GJ16842</name>
</gene>
<dbReference type="PANTHER" id="PTHR12225">
    <property type="entry name" value="ADHESION REGULATING MOLECULE 1 110 KDA CELL MEMBRANE GLYCOPROTEIN"/>
    <property type="match status" value="1"/>
</dbReference>
<evidence type="ECO:0000256" key="6">
    <source>
        <dbReference type="ARBA" id="ARBA00023242"/>
    </source>
</evidence>
<comment type="subcellular location">
    <subcellularLocation>
        <location evidence="2">Cytoplasm</location>
    </subcellularLocation>
    <subcellularLocation>
        <location evidence="1">Nucleus</location>
    </subcellularLocation>
</comment>
<comment type="similarity">
    <text evidence="3">Belongs to the ADRM1 family.</text>
</comment>
<sequence length="199" mass="22743">MQSYANISKVIKVDQSTQTNASKRHHPTAIVSTNASNENDNDGNKSNNSNNSEAFSANNAPNVNVPPAPVDVTHLIAFKAGRMNVGEKMVEPDQRRGLLYLHRDAEQHLHFCWKDRKSDTVEVDIMSEPGYLEFRRVEPCKTGRVYVLKFRRSIKRLFFWMQDPRIDLDDAVCASVNELLESNLQMNEHPPDKSKNYLK</sequence>
<keyword evidence="12" id="KW-1185">Reference proteome</keyword>
<dbReference type="Pfam" id="PF04683">
    <property type="entry name" value="Rpn13_ADRM1_Pru"/>
    <property type="match status" value="1"/>
</dbReference>
<dbReference type="CDD" id="cd13314">
    <property type="entry name" value="PH_Rpn13"/>
    <property type="match status" value="1"/>
</dbReference>
<keyword evidence="6" id="KW-0539">Nucleus</keyword>
<dbReference type="AlphaFoldDB" id="B4M6S8"/>
<dbReference type="Gene3D" id="2.30.29.70">
    <property type="entry name" value="Proteasomal ubiquitin receptor Rpn13/ADRM1"/>
    <property type="match status" value="1"/>
</dbReference>
<dbReference type="InParanoid" id="B4M6S8"/>
<feature type="domain" description="Pru" evidence="10">
    <location>
        <begin position="70"/>
        <end position="183"/>
    </location>
</feature>
<evidence type="ECO:0000256" key="7">
    <source>
        <dbReference type="ARBA" id="ARBA00054744"/>
    </source>
</evidence>
<evidence type="ECO:0000313" key="11">
    <source>
        <dbReference type="EMBL" id="EDW62495.1"/>
    </source>
</evidence>
<feature type="compositionally biased region" description="Low complexity" evidence="9">
    <location>
        <begin position="44"/>
        <end position="63"/>
    </location>
</feature>
<dbReference type="PANTHER" id="PTHR12225:SF0">
    <property type="entry name" value="PROTEASOMAL UBIQUITIN RECEPTOR ADRM1"/>
    <property type="match status" value="1"/>
</dbReference>
<dbReference type="KEGG" id="dvi:6633692"/>
<dbReference type="eggNOG" id="KOG3037">
    <property type="taxonomic scope" value="Eukaryota"/>
</dbReference>
<dbReference type="PROSITE" id="PS51917">
    <property type="entry name" value="PRU"/>
    <property type="match status" value="1"/>
</dbReference>
<dbReference type="FunFam" id="2.30.29.70:FF:000001">
    <property type="entry name" value="Proteasomal ubiquitin receptor ADRM1"/>
    <property type="match status" value="1"/>
</dbReference>
<dbReference type="InterPro" id="IPR044868">
    <property type="entry name" value="Rpn13/ADRM1_Pru"/>
</dbReference>
<evidence type="ECO:0000256" key="1">
    <source>
        <dbReference type="ARBA" id="ARBA00004123"/>
    </source>
</evidence>
<comment type="function">
    <text evidence="7">May function as a proteasomal ubiquitin receptor. May promote the deubiquitinating activity associated with the 26S proteasome.</text>
</comment>
<evidence type="ECO:0000259" key="10">
    <source>
        <dbReference type="PROSITE" id="PS51917"/>
    </source>
</evidence>